<feature type="domain" description="L,D-TPase catalytic" evidence="1">
    <location>
        <begin position="80"/>
        <end position="238"/>
    </location>
</feature>
<evidence type="ECO:0000259" key="1">
    <source>
        <dbReference type="Pfam" id="PF03734"/>
    </source>
</evidence>
<dbReference type="RefSeq" id="WP_308894299.1">
    <property type="nucleotide sequence ID" value="NZ_CP133218.1"/>
</dbReference>
<accession>A0ABY9MN21</accession>
<keyword evidence="3" id="KW-1185">Reference proteome</keyword>
<reference evidence="2 3" key="1">
    <citation type="submission" date="2023-08" db="EMBL/GenBank/DDBJ databases">
        <title>New molecular markers tilS and rpoB for phylogenetic and monitoring studies of the genus Thiothrix biodiversity.</title>
        <authorList>
            <person name="Ravin N.V."/>
            <person name="Smolyakov D."/>
            <person name="Markov N.D."/>
            <person name="Beletsky A.V."/>
            <person name="Mardanov A.V."/>
            <person name="Rudenko T.S."/>
            <person name="Grabovich M.Y."/>
        </authorList>
    </citation>
    <scope>NUCLEOTIDE SEQUENCE [LARGE SCALE GENOMIC DNA]</scope>
    <source>
        <strain evidence="2 3">MK1</strain>
    </source>
</reference>
<evidence type="ECO:0000313" key="3">
    <source>
        <dbReference type="Proteomes" id="UP001236657"/>
    </source>
</evidence>
<dbReference type="PANTHER" id="PTHR38589:SF1">
    <property type="entry name" value="BLR0621 PROTEIN"/>
    <property type="match status" value="1"/>
</dbReference>
<gene>
    <name evidence="2" type="ORF">RCF98_13455</name>
</gene>
<dbReference type="Pfam" id="PF03734">
    <property type="entry name" value="YkuD"/>
    <property type="match status" value="1"/>
</dbReference>
<dbReference type="InterPro" id="IPR005490">
    <property type="entry name" value="LD_TPept_cat_dom"/>
</dbReference>
<proteinExistence type="predicted"/>
<dbReference type="EMBL" id="CP133218">
    <property type="protein sequence ID" value="WML89972.1"/>
    <property type="molecule type" value="Genomic_DNA"/>
</dbReference>
<dbReference type="PANTHER" id="PTHR38589">
    <property type="entry name" value="BLR0621 PROTEIN"/>
    <property type="match status" value="1"/>
</dbReference>
<protein>
    <recommendedName>
        <fullName evidence="1">L,D-TPase catalytic domain-containing protein</fullName>
    </recommendedName>
</protein>
<organism evidence="2 3">
    <name type="scientific">Thiothrix lacustris</name>
    <dbReference type="NCBI Taxonomy" id="525917"/>
    <lineage>
        <taxon>Bacteria</taxon>
        <taxon>Pseudomonadati</taxon>
        <taxon>Pseudomonadota</taxon>
        <taxon>Gammaproteobacteria</taxon>
        <taxon>Thiotrichales</taxon>
        <taxon>Thiotrichaceae</taxon>
        <taxon>Thiothrix</taxon>
    </lineage>
</organism>
<name>A0ABY9MN21_9GAMM</name>
<dbReference type="Proteomes" id="UP001236657">
    <property type="component" value="Chromosome"/>
</dbReference>
<sequence>MLSRLIIEKTGLVPVFLCLLFCLSACSPGLEQQVAQLHLPKATTQVLLVTSADWKASSGMLQRLEKNTIGWQRVGDAIPVRVGRNGLGWGIGLHLDGAGGVQKMEGDGKAPAGIFPLGTVFGYASQPPIGVQMPYRMASERDYFIDAIESPDYNHWRSLAPTQANEPKQHWRSFERMRRDDQQYEYGMIVGHNVFPTVAGRGSAIFMHVWLNSDTPTSGCTAMAETDLLRVLAWLKPASNPLLVQVPVRSLAALRLPEAQ</sequence>
<evidence type="ECO:0000313" key="2">
    <source>
        <dbReference type="EMBL" id="WML89972.1"/>
    </source>
</evidence>